<reference evidence="1 2" key="1">
    <citation type="submission" date="2015-07" db="EMBL/GenBank/DDBJ databases">
        <title>Genome sequencing of Kibdelosporangium phytohabitans.</title>
        <authorList>
            <person name="Qin S."/>
            <person name="Xing K."/>
        </authorList>
    </citation>
    <scope>NUCLEOTIDE SEQUENCE [LARGE SCALE GENOMIC DNA]</scope>
    <source>
        <strain evidence="1 2">KLBMP1111</strain>
    </source>
</reference>
<dbReference type="KEGG" id="kphy:AOZ06_22375"/>
<proteinExistence type="predicted"/>
<organism evidence="1 2">
    <name type="scientific">Kibdelosporangium phytohabitans</name>
    <dbReference type="NCBI Taxonomy" id="860235"/>
    <lineage>
        <taxon>Bacteria</taxon>
        <taxon>Bacillati</taxon>
        <taxon>Actinomycetota</taxon>
        <taxon>Actinomycetes</taxon>
        <taxon>Pseudonocardiales</taxon>
        <taxon>Pseudonocardiaceae</taxon>
        <taxon>Kibdelosporangium</taxon>
    </lineage>
</organism>
<protein>
    <submittedName>
        <fullName evidence="1">Uncharacterized protein</fullName>
    </submittedName>
</protein>
<sequence length="163" mass="16875">MSVDSVSVSVGGYDSVGLWVSRSEERAYLVIDTKGSHCEIEMGRTHVETMRDQLPQVLAGLDRLAAEDAGCAKARTTQRLASDAAAQALELAATAEAQGAHHVAESLRVAAREAAAKADTVDGAVLAFEAASAEAGDATERLAHLTGETKVKLNRGDGSALAT</sequence>
<dbReference type="OrthoDB" id="10016835at2"/>
<dbReference type="RefSeq" id="WP_054291192.1">
    <property type="nucleotide sequence ID" value="NZ_CP012752.1"/>
</dbReference>
<evidence type="ECO:0000313" key="2">
    <source>
        <dbReference type="Proteomes" id="UP000063699"/>
    </source>
</evidence>
<dbReference type="EMBL" id="CP012752">
    <property type="protein sequence ID" value="ALG09288.1"/>
    <property type="molecule type" value="Genomic_DNA"/>
</dbReference>
<accession>A0A0N9I3E8</accession>
<gene>
    <name evidence="1" type="ORF">AOZ06_22375</name>
</gene>
<dbReference type="AlphaFoldDB" id="A0A0N9I3E8"/>
<evidence type="ECO:0000313" key="1">
    <source>
        <dbReference type="EMBL" id="ALG09288.1"/>
    </source>
</evidence>
<dbReference type="STRING" id="860235.AOZ06_22375"/>
<dbReference type="Proteomes" id="UP000063699">
    <property type="component" value="Chromosome"/>
</dbReference>
<keyword evidence="2" id="KW-1185">Reference proteome</keyword>
<name>A0A0N9I3E8_9PSEU</name>